<dbReference type="AlphaFoldDB" id="A0A6J6SJ22"/>
<proteinExistence type="predicted"/>
<dbReference type="EMBL" id="CAFBMF010000165">
    <property type="protein sequence ID" value="CAB4913849.1"/>
    <property type="molecule type" value="Genomic_DNA"/>
</dbReference>
<dbReference type="PROSITE" id="PS51257">
    <property type="entry name" value="PROKAR_LIPOPROTEIN"/>
    <property type="match status" value="1"/>
</dbReference>
<evidence type="ECO:0000313" key="5">
    <source>
        <dbReference type="EMBL" id="CAB4881842.1"/>
    </source>
</evidence>
<evidence type="ECO:0000313" key="3">
    <source>
        <dbReference type="EMBL" id="CAB4762595.1"/>
    </source>
</evidence>
<evidence type="ECO:0000256" key="1">
    <source>
        <dbReference type="SAM" id="MobiDB-lite"/>
    </source>
</evidence>
<dbReference type="EMBL" id="CAFBLJ010000136">
    <property type="protein sequence ID" value="CAB4881842.1"/>
    <property type="molecule type" value="Genomic_DNA"/>
</dbReference>
<dbReference type="InterPro" id="IPR005590">
    <property type="entry name" value="DUF333"/>
</dbReference>
<organism evidence="2">
    <name type="scientific">freshwater metagenome</name>
    <dbReference type="NCBI Taxonomy" id="449393"/>
    <lineage>
        <taxon>unclassified sequences</taxon>
        <taxon>metagenomes</taxon>
        <taxon>ecological metagenomes</taxon>
    </lineage>
</organism>
<dbReference type="EMBL" id="CAEZZP010000006">
    <property type="protein sequence ID" value="CAB4762595.1"/>
    <property type="molecule type" value="Genomic_DNA"/>
</dbReference>
<name>A0A6J6SJ22_9ZZZZ</name>
<dbReference type="Pfam" id="PF03891">
    <property type="entry name" value="DUF333"/>
    <property type="match status" value="1"/>
</dbReference>
<protein>
    <submittedName>
        <fullName evidence="2">Unannotated protein</fullName>
    </submittedName>
</protein>
<dbReference type="PANTHER" id="PTHR38008:SF2">
    <property type="entry name" value="HEMOLYSIN"/>
    <property type="match status" value="1"/>
</dbReference>
<dbReference type="PANTHER" id="PTHR38008">
    <property type="entry name" value="HEMOLYSIN-RELATED"/>
    <property type="match status" value="1"/>
</dbReference>
<evidence type="ECO:0000313" key="2">
    <source>
        <dbReference type="EMBL" id="CAB4734645.1"/>
    </source>
</evidence>
<feature type="compositionally biased region" description="Low complexity" evidence="1">
    <location>
        <begin position="25"/>
        <end position="41"/>
    </location>
</feature>
<reference evidence="2" key="1">
    <citation type="submission" date="2020-05" db="EMBL/GenBank/DDBJ databases">
        <authorList>
            <person name="Chiriac C."/>
            <person name="Salcher M."/>
            <person name="Ghai R."/>
            <person name="Kavagutti S V."/>
        </authorList>
    </citation>
    <scope>NUCLEOTIDE SEQUENCE</scope>
</reference>
<evidence type="ECO:0000313" key="6">
    <source>
        <dbReference type="EMBL" id="CAB4913849.1"/>
    </source>
</evidence>
<dbReference type="EMBL" id="CAEZYH010000146">
    <property type="protein sequence ID" value="CAB4734645.1"/>
    <property type="molecule type" value="Genomic_DNA"/>
</dbReference>
<gene>
    <name evidence="2" type="ORF">UFOPK2658_01908</name>
    <name evidence="3" type="ORF">UFOPK2880_00213</name>
    <name evidence="4" type="ORF">UFOPK3004_00240</name>
    <name evidence="5" type="ORF">UFOPK3304_01721</name>
    <name evidence="6" type="ORF">UFOPK3494_01696</name>
    <name evidence="7" type="ORF">UFOPK4134_01018</name>
</gene>
<accession>A0A6J6SJ22</accession>
<evidence type="ECO:0000313" key="7">
    <source>
        <dbReference type="EMBL" id="CAB5031350.1"/>
    </source>
</evidence>
<feature type="region of interest" description="Disordered" evidence="1">
    <location>
        <begin position="25"/>
        <end position="47"/>
    </location>
</feature>
<dbReference type="EMBL" id="CAFBPS010000072">
    <property type="protein sequence ID" value="CAB5031350.1"/>
    <property type="molecule type" value="Genomic_DNA"/>
</dbReference>
<evidence type="ECO:0000313" key="4">
    <source>
        <dbReference type="EMBL" id="CAB4794223.1"/>
    </source>
</evidence>
<dbReference type="EMBL" id="CAFAAL010000010">
    <property type="protein sequence ID" value="CAB4794223.1"/>
    <property type="molecule type" value="Genomic_DNA"/>
</dbReference>
<sequence length="98" mass="10085">MRKTTLILGITMAILSLAACSGDDTPVTTNAPTATDAPAAPGGAQIGNPASQYCVDQGGTLEMVDETAGTVGYCNLPDGTRIEEWEYFRASQTPSTTG</sequence>